<evidence type="ECO:0000256" key="5">
    <source>
        <dbReference type="PIRSR" id="PIRSR617867-1"/>
    </source>
</evidence>
<evidence type="ECO:0000256" key="2">
    <source>
        <dbReference type="ARBA" id="ARBA00013064"/>
    </source>
</evidence>
<feature type="active site" description="Nucleophile" evidence="5">
    <location>
        <position position="10"/>
    </location>
</feature>
<dbReference type="EC" id="3.1.3.48" evidence="2"/>
<dbReference type="PANTHER" id="PTHR11717:SF7">
    <property type="entry name" value="LOW MOLECULAR WEIGHT PHOSPHOTYROSINE PROTEIN PHOSPHATASE"/>
    <property type="match status" value="1"/>
</dbReference>
<dbReference type="SUPFAM" id="SSF52788">
    <property type="entry name" value="Phosphotyrosine protein phosphatases I"/>
    <property type="match status" value="1"/>
</dbReference>
<evidence type="ECO:0000256" key="4">
    <source>
        <dbReference type="ARBA" id="ARBA00022912"/>
    </source>
</evidence>
<dbReference type="Proteomes" id="UP000703315">
    <property type="component" value="Unassembled WGS sequence"/>
</dbReference>
<dbReference type="InterPro" id="IPR036196">
    <property type="entry name" value="Ptyr_pPase_sf"/>
</dbReference>
<proteinExistence type="inferred from homology"/>
<accession>A0A921FQU0</accession>
<dbReference type="AlphaFoldDB" id="A0A921FQU0"/>
<gene>
    <name evidence="7" type="ORF">K8V32_14565</name>
</gene>
<dbReference type="InterPro" id="IPR017867">
    <property type="entry name" value="Tyr_phospatase_low_mol_wt"/>
</dbReference>
<feature type="domain" description="Phosphotyrosine protein phosphatase I" evidence="6">
    <location>
        <begin position="4"/>
        <end position="190"/>
    </location>
</feature>
<dbReference type="PANTHER" id="PTHR11717">
    <property type="entry name" value="LOW MOLECULAR WEIGHT PROTEIN TYROSINE PHOSPHATASE"/>
    <property type="match status" value="1"/>
</dbReference>
<organism evidence="7 8">
    <name type="scientific">Enteractinococcus helveticum</name>
    <dbReference type="NCBI Taxonomy" id="1837282"/>
    <lineage>
        <taxon>Bacteria</taxon>
        <taxon>Bacillati</taxon>
        <taxon>Actinomycetota</taxon>
        <taxon>Actinomycetes</taxon>
        <taxon>Micrococcales</taxon>
        <taxon>Micrococcaceae</taxon>
    </lineage>
</organism>
<dbReference type="PRINTS" id="PR00719">
    <property type="entry name" value="LMWPTPASE"/>
</dbReference>
<dbReference type="EMBL" id="DYXC01000169">
    <property type="protein sequence ID" value="HJF15989.1"/>
    <property type="molecule type" value="Genomic_DNA"/>
</dbReference>
<sequence length="212" mass="23558">MTTLRILTICTGNICRSPFAAKLLASKLDRTQFKVTSAGTSAMLGDPMQETMQRIAADMGVWWRDEHSARVLTHGLVGQADLILGMEREHRSQAAKLQPSAVRRAFTLLEFAHIVSSINDDRLQQLLFQHKRSPTAAIDAVMRMRGVVPRLSPEHLYDLQDPFGKSRQTYARSAAHISQAVDQIVSFFQRTAKLTAASQDGPSAIVGMQDRK</sequence>
<evidence type="ECO:0000259" key="6">
    <source>
        <dbReference type="SMART" id="SM00226"/>
    </source>
</evidence>
<comment type="similarity">
    <text evidence="1">Belongs to the low molecular weight phosphotyrosine protein phosphatase family.</text>
</comment>
<evidence type="ECO:0000313" key="7">
    <source>
        <dbReference type="EMBL" id="HJF15989.1"/>
    </source>
</evidence>
<dbReference type="InterPro" id="IPR023485">
    <property type="entry name" value="Ptyr_pPase"/>
</dbReference>
<comment type="caution">
    <text evidence="7">The sequence shown here is derived from an EMBL/GenBank/DDBJ whole genome shotgun (WGS) entry which is preliminary data.</text>
</comment>
<name>A0A921FQU0_9MICC</name>
<keyword evidence="4" id="KW-0904">Protein phosphatase</keyword>
<dbReference type="InterPro" id="IPR050438">
    <property type="entry name" value="LMW_PTPase"/>
</dbReference>
<evidence type="ECO:0000256" key="3">
    <source>
        <dbReference type="ARBA" id="ARBA00022801"/>
    </source>
</evidence>
<evidence type="ECO:0000256" key="1">
    <source>
        <dbReference type="ARBA" id="ARBA00011063"/>
    </source>
</evidence>
<reference evidence="7" key="2">
    <citation type="submission" date="2021-09" db="EMBL/GenBank/DDBJ databases">
        <authorList>
            <person name="Gilroy R."/>
        </authorList>
    </citation>
    <scope>NUCLEOTIDE SEQUENCE</scope>
    <source>
        <strain evidence="7">ChiHjej13B12-14962</strain>
    </source>
</reference>
<dbReference type="Pfam" id="PF01451">
    <property type="entry name" value="LMWPc"/>
    <property type="match status" value="1"/>
</dbReference>
<feature type="active site" evidence="5">
    <location>
        <position position="16"/>
    </location>
</feature>
<dbReference type="RefSeq" id="WP_303909128.1">
    <property type="nucleotide sequence ID" value="NZ_DYXC01000169.1"/>
</dbReference>
<reference evidence="7" key="1">
    <citation type="journal article" date="2021" name="PeerJ">
        <title>Extensive microbial diversity within the chicken gut microbiome revealed by metagenomics and culture.</title>
        <authorList>
            <person name="Gilroy R."/>
            <person name="Ravi A."/>
            <person name="Getino M."/>
            <person name="Pursley I."/>
            <person name="Horton D.L."/>
            <person name="Alikhan N.F."/>
            <person name="Baker D."/>
            <person name="Gharbi K."/>
            <person name="Hall N."/>
            <person name="Watson M."/>
            <person name="Adriaenssens E.M."/>
            <person name="Foster-Nyarko E."/>
            <person name="Jarju S."/>
            <person name="Secka A."/>
            <person name="Antonio M."/>
            <person name="Oren A."/>
            <person name="Chaudhuri R.R."/>
            <person name="La Ragione R."/>
            <person name="Hildebrand F."/>
            <person name="Pallen M.J."/>
        </authorList>
    </citation>
    <scope>NUCLEOTIDE SEQUENCE</scope>
    <source>
        <strain evidence="7">ChiHjej13B12-14962</strain>
    </source>
</reference>
<dbReference type="SMART" id="SM00226">
    <property type="entry name" value="LMWPc"/>
    <property type="match status" value="1"/>
</dbReference>
<keyword evidence="3" id="KW-0378">Hydrolase</keyword>
<dbReference type="Gene3D" id="3.40.50.2300">
    <property type="match status" value="1"/>
</dbReference>
<evidence type="ECO:0000313" key="8">
    <source>
        <dbReference type="Proteomes" id="UP000703315"/>
    </source>
</evidence>
<protein>
    <recommendedName>
        <fullName evidence="2">protein-tyrosine-phosphatase</fullName>
        <ecNumber evidence="2">3.1.3.48</ecNumber>
    </recommendedName>
</protein>
<dbReference type="GO" id="GO:0004725">
    <property type="term" value="F:protein tyrosine phosphatase activity"/>
    <property type="evidence" value="ECO:0007669"/>
    <property type="project" value="UniProtKB-EC"/>
</dbReference>